<evidence type="ECO:0000313" key="2">
    <source>
        <dbReference type="Proteomes" id="UP000683417"/>
    </source>
</evidence>
<reference evidence="1" key="1">
    <citation type="submission" date="2020-10" db="EMBL/GenBank/DDBJ databases">
        <authorList>
            <person name="Muller C M."/>
        </authorList>
    </citation>
    <scope>NUCLEOTIDE SEQUENCE</scope>
    <source>
        <strain evidence="1">THUN-12</strain>
    </source>
</reference>
<evidence type="ECO:0000313" key="1">
    <source>
        <dbReference type="EMBL" id="CAD6500939.1"/>
    </source>
</evidence>
<dbReference type="EMBL" id="CAJHIT010000004">
    <property type="protein sequence ID" value="CAD6500939.1"/>
    <property type="molecule type" value="Genomic_DNA"/>
</dbReference>
<name>A0A9W4DFP7_BLUGR</name>
<proteinExistence type="predicted"/>
<comment type="caution">
    <text evidence="1">The sequence shown here is derived from an EMBL/GenBank/DDBJ whole genome shotgun (WGS) entry which is preliminary data.</text>
</comment>
<protein>
    <submittedName>
        <fullName evidence="1">BgTH12-06642</fullName>
    </submittedName>
</protein>
<gene>
    <name evidence="1" type="ORF">BGTH12_LOCUS2297</name>
</gene>
<dbReference type="Proteomes" id="UP000683417">
    <property type="component" value="Unassembled WGS sequence"/>
</dbReference>
<sequence>MLLSQQATKFSIFLHSKSSFKIKLRSMVSSEISEIRSRFPR</sequence>
<accession>A0A9W4DFP7</accession>
<dbReference type="AlphaFoldDB" id="A0A9W4DFP7"/>
<organism evidence="1 2">
    <name type="scientific">Blumeria graminis f. sp. triticale</name>
    <dbReference type="NCBI Taxonomy" id="1689686"/>
    <lineage>
        <taxon>Eukaryota</taxon>
        <taxon>Fungi</taxon>
        <taxon>Dikarya</taxon>
        <taxon>Ascomycota</taxon>
        <taxon>Pezizomycotina</taxon>
        <taxon>Leotiomycetes</taxon>
        <taxon>Erysiphales</taxon>
        <taxon>Erysiphaceae</taxon>
        <taxon>Blumeria</taxon>
    </lineage>
</organism>